<feature type="region of interest" description="Disordered" evidence="1">
    <location>
        <begin position="1"/>
        <end position="45"/>
    </location>
</feature>
<comment type="caution">
    <text evidence="2">The sequence shown here is derived from an EMBL/GenBank/DDBJ whole genome shotgun (WGS) entry which is preliminary data.</text>
</comment>
<reference evidence="3" key="1">
    <citation type="submission" date="2023-07" db="EMBL/GenBank/DDBJ databases">
        <title>Novel species in the genus Lipingzhangella isolated from Sambhar Salt Lake.</title>
        <authorList>
            <person name="Jiya N."/>
            <person name="Kajale S."/>
            <person name="Sharma A."/>
        </authorList>
    </citation>
    <scope>NUCLEOTIDE SEQUENCE [LARGE SCALE GENOMIC DNA]</scope>
    <source>
        <strain evidence="3">LS1_29</strain>
    </source>
</reference>
<evidence type="ECO:0000313" key="2">
    <source>
        <dbReference type="EMBL" id="MDS1271445.1"/>
    </source>
</evidence>
<accession>A0ABU2H9D3</accession>
<dbReference type="EMBL" id="JAVLVT010000006">
    <property type="protein sequence ID" value="MDS1271445.1"/>
    <property type="molecule type" value="Genomic_DNA"/>
</dbReference>
<gene>
    <name evidence="2" type="ORF">RIF23_14195</name>
</gene>
<evidence type="ECO:0000256" key="1">
    <source>
        <dbReference type="SAM" id="MobiDB-lite"/>
    </source>
</evidence>
<protein>
    <submittedName>
        <fullName evidence="2">Uncharacterized protein</fullName>
    </submittedName>
</protein>
<name>A0ABU2H9D3_9ACTN</name>
<organism evidence="2 3">
    <name type="scientific">Lipingzhangella rawalii</name>
    <dbReference type="NCBI Taxonomy" id="2055835"/>
    <lineage>
        <taxon>Bacteria</taxon>
        <taxon>Bacillati</taxon>
        <taxon>Actinomycetota</taxon>
        <taxon>Actinomycetes</taxon>
        <taxon>Streptosporangiales</taxon>
        <taxon>Nocardiopsidaceae</taxon>
        <taxon>Lipingzhangella</taxon>
    </lineage>
</organism>
<evidence type="ECO:0000313" key="3">
    <source>
        <dbReference type="Proteomes" id="UP001250214"/>
    </source>
</evidence>
<dbReference type="RefSeq" id="WP_310913003.1">
    <property type="nucleotide sequence ID" value="NZ_JAVLVT010000006.1"/>
</dbReference>
<sequence length="67" mass="7637">MTRVMRRMGGASVLRSRAPRPAPEFTPAEALVPAPRPSREDRASGPRLSWILVEDESGRRRPEARWR</sequence>
<dbReference type="Proteomes" id="UP001250214">
    <property type="component" value="Unassembled WGS sequence"/>
</dbReference>
<keyword evidence="3" id="KW-1185">Reference proteome</keyword>
<proteinExistence type="predicted"/>